<dbReference type="Pfam" id="PF13103">
    <property type="entry name" value="TonB_2"/>
    <property type="match status" value="1"/>
</dbReference>
<evidence type="ECO:0000256" key="11">
    <source>
        <dbReference type="SAM" id="Phobius"/>
    </source>
</evidence>
<feature type="compositionally biased region" description="Low complexity" evidence="10">
    <location>
        <begin position="78"/>
        <end position="98"/>
    </location>
</feature>
<dbReference type="InterPro" id="IPR006260">
    <property type="entry name" value="TonB/TolA_C"/>
</dbReference>
<dbReference type="STRING" id="1518501.CQ10_19905"/>
<evidence type="ECO:0000256" key="1">
    <source>
        <dbReference type="ARBA" id="ARBA00004383"/>
    </source>
</evidence>
<comment type="subcellular location">
    <subcellularLocation>
        <location evidence="1">Cell inner membrane</location>
        <topology evidence="1">Single-pass membrane protein</topology>
        <orientation evidence="1">Periplasmic side</orientation>
    </subcellularLocation>
</comment>
<accession>A0A0R3L1A7</accession>
<protein>
    <submittedName>
        <fullName evidence="13">Energy transducer TonB</fullName>
    </submittedName>
</protein>
<dbReference type="PANTHER" id="PTHR33446:SF13">
    <property type="entry name" value="TONB PROTEIN"/>
    <property type="match status" value="1"/>
</dbReference>
<evidence type="ECO:0000256" key="10">
    <source>
        <dbReference type="SAM" id="MobiDB-lite"/>
    </source>
</evidence>
<dbReference type="AlphaFoldDB" id="A0A0R3L1A7"/>
<evidence type="ECO:0000256" key="2">
    <source>
        <dbReference type="ARBA" id="ARBA00006555"/>
    </source>
</evidence>
<evidence type="ECO:0000256" key="7">
    <source>
        <dbReference type="ARBA" id="ARBA00022927"/>
    </source>
</evidence>
<keyword evidence="5" id="KW-0997">Cell inner membrane</keyword>
<dbReference type="InterPro" id="IPR051045">
    <property type="entry name" value="TonB-dependent_transducer"/>
</dbReference>
<keyword evidence="4" id="KW-1003">Cell membrane</keyword>
<sequence length="274" mass="28876">MNAFALHDVSDQAAVRRWGVSAIAIVAAHAALIALAMNWYSQRPEPGVAVPTIMVDLAPITSSPEAAPMDIAPGPEMQQADASPPEPAAAEAVQEQIEPTPPQEKPEVVAPPEQKLQPTPQKPEPAQIVPDRKPVPVKPKIVRQDAKKPSEVPPAPRTSAPPRAERQAPAASAISAGASASAMATYAQRVRAHLLRFHKYPSGGNGQRGVVRLSFTLSRGGQVLSSRVGGSSGVPAFDALALALVRQAQPFPAFPPEIAYGSMPINVPVEFKPR</sequence>
<comment type="similarity">
    <text evidence="2">Belongs to the TonB family.</text>
</comment>
<dbReference type="RefSeq" id="WP_057853367.1">
    <property type="nucleotide sequence ID" value="NZ_LLXX01000157.1"/>
</dbReference>
<evidence type="ECO:0000256" key="3">
    <source>
        <dbReference type="ARBA" id="ARBA00022448"/>
    </source>
</evidence>
<feature type="transmembrane region" description="Helical" evidence="11">
    <location>
        <begin position="20"/>
        <end position="40"/>
    </location>
</feature>
<reference evidence="13 14" key="1">
    <citation type="submission" date="2014-03" db="EMBL/GenBank/DDBJ databases">
        <title>Bradyrhizobium valentinum sp. nov., isolated from effective nodules of Lupinus mariae-josephae, a lupine endemic of basic-lime soils in Eastern Spain.</title>
        <authorList>
            <person name="Duran D."/>
            <person name="Rey L."/>
            <person name="Navarro A."/>
            <person name="Busquets A."/>
            <person name="Imperial J."/>
            <person name="Ruiz-Argueso T."/>
        </authorList>
    </citation>
    <scope>NUCLEOTIDE SEQUENCE [LARGE SCALE GENOMIC DNA]</scope>
    <source>
        <strain evidence="13 14">LmjM3</strain>
    </source>
</reference>
<feature type="region of interest" description="Disordered" evidence="10">
    <location>
        <begin position="64"/>
        <end position="172"/>
    </location>
</feature>
<keyword evidence="9 11" id="KW-0472">Membrane</keyword>
<dbReference type="PANTHER" id="PTHR33446">
    <property type="entry name" value="PROTEIN TONB-RELATED"/>
    <property type="match status" value="1"/>
</dbReference>
<dbReference type="Proteomes" id="UP000051913">
    <property type="component" value="Unassembled WGS sequence"/>
</dbReference>
<evidence type="ECO:0000256" key="9">
    <source>
        <dbReference type="ARBA" id="ARBA00023136"/>
    </source>
</evidence>
<evidence type="ECO:0000256" key="5">
    <source>
        <dbReference type="ARBA" id="ARBA00022519"/>
    </source>
</evidence>
<evidence type="ECO:0000259" key="12">
    <source>
        <dbReference type="PROSITE" id="PS52015"/>
    </source>
</evidence>
<evidence type="ECO:0000256" key="6">
    <source>
        <dbReference type="ARBA" id="ARBA00022692"/>
    </source>
</evidence>
<keyword evidence="8 11" id="KW-1133">Transmembrane helix</keyword>
<dbReference type="PROSITE" id="PS52015">
    <property type="entry name" value="TONB_CTD"/>
    <property type="match status" value="1"/>
</dbReference>
<evidence type="ECO:0000256" key="8">
    <source>
        <dbReference type="ARBA" id="ARBA00022989"/>
    </source>
</evidence>
<feature type="compositionally biased region" description="Low complexity" evidence="10">
    <location>
        <begin position="157"/>
        <end position="172"/>
    </location>
</feature>
<feature type="domain" description="TonB C-terminal" evidence="12">
    <location>
        <begin position="183"/>
        <end position="274"/>
    </location>
</feature>
<dbReference type="SUPFAM" id="SSF74653">
    <property type="entry name" value="TolA/TonB C-terminal domain"/>
    <property type="match status" value="1"/>
</dbReference>
<dbReference type="GO" id="GO:0055085">
    <property type="term" value="P:transmembrane transport"/>
    <property type="evidence" value="ECO:0007669"/>
    <property type="project" value="InterPro"/>
</dbReference>
<gene>
    <name evidence="13" type="ORF">CP49_21680</name>
</gene>
<keyword evidence="14" id="KW-1185">Reference proteome</keyword>
<dbReference type="FunFam" id="3.30.1150.10:FF:000012">
    <property type="entry name" value="Energy transducer TonB"/>
    <property type="match status" value="1"/>
</dbReference>
<dbReference type="NCBIfam" id="TIGR01352">
    <property type="entry name" value="tonB_Cterm"/>
    <property type="match status" value="1"/>
</dbReference>
<dbReference type="GO" id="GO:0015031">
    <property type="term" value="P:protein transport"/>
    <property type="evidence" value="ECO:0007669"/>
    <property type="project" value="UniProtKB-KW"/>
</dbReference>
<keyword evidence="3" id="KW-0813">Transport</keyword>
<keyword evidence="7" id="KW-0653">Protein transport</keyword>
<dbReference type="Gene3D" id="3.30.1150.10">
    <property type="match status" value="1"/>
</dbReference>
<dbReference type="EMBL" id="LLXX01000157">
    <property type="protein sequence ID" value="KRR01630.1"/>
    <property type="molecule type" value="Genomic_DNA"/>
</dbReference>
<proteinExistence type="inferred from homology"/>
<dbReference type="InterPro" id="IPR037682">
    <property type="entry name" value="TonB_C"/>
</dbReference>
<dbReference type="OrthoDB" id="7433592at2"/>
<evidence type="ECO:0000256" key="4">
    <source>
        <dbReference type="ARBA" id="ARBA00022475"/>
    </source>
</evidence>
<keyword evidence="6 11" id="KW-0812">Transmembrane</keyword>
<organism evidence="13 14">
    <name type="scientific">Bradyrhizobium valentinum</name>
    <dbReference type="NCBI Taxonomy" id="1518501"/>
    <lineage>
        <taxon>Bacteria</taxon>
        <taxon>Pseudomonadati</taxon>
        <taxon>Pseudomonadota</taxon>
        <taxon>Alphaproteobacteria</taxon>
        <taxon>Hyphomicrobiales</taxon>
        <taxon>Nitrobacteraceae</taxon>
        <taxon>Bradyrhizobium</taxon>
    </lineage>
</organism>
<name>A0A0R3L1A7_9BRAD</name>
<evidence type="ECO:0000313" key="14">
    <source>
        <dbReference type="Proteomes" id="UP000051913"/>
    </source>
</evidence>
<dbReference type="GO" id="GO:0005886">
    <property type="term" value="C:plasma membrane"/>
    <property type="evidence" value="ECO:0007669"/>
    <property type="project" value="UniProtKB-SubCell"/>
</dbReference>
<comment type="caution">
    <text evidence="13">The sequence shown here is derived from an EMBL/GenBank/DDBJ whole genome shotgun (WGS) entry which is preliminary data.</text>
</comment>
<evidence type="ECO:0000313" key="13">
    <source>
        <dbReference type="EMBL" id="KRR01630.1"/>
    </source>
</evidence>